<evidence type="ECO:0000259" key="3">
    <source>
        <dbReference type="Pfam" id="PF08031"/>
    </source>
</evidence>
<dbReference type="InterPro" id="IPR016169">
    <property type="entry name" value="FAD-bd_PCMH_sub2"/>
</dbReference>
<dbReference type="InterPro" id="IPR012951">
    <property type="entry name" value="BBE"/>
</dbReference>
<dbReference type="EMBL" id="JACGWL010000007">
    <property type="protein sequence ID" value="KAK4399457.1"/>
    <property type="molecule type" value="Genomic_DNA"/>
</dbReference>
<comment type="caution">
    <text evidence="4">The sequence shown here is derived from an EMBL/GenBank/DDBJ whole genome shotgun (WGS) entry which is preliminary data.</text>
</comment>
<keyword evidence="1" id="KW-0285">Flavoprotein</keyword>
<dbReference type="GO" id="GO:0016491">
    <property type="term" value="F:oxidoreductase activity"/>
    <property type="evidence" value="ECO:0007669"/>
    <property type="project" value="InterPro"/>
</dbReference>
<name>A0AAE1WTR8_9LAMI</name>
<dbReference type="GO" id="GO:0050660">
    <property type="term" value="F:flavin adenine dinucleotide binding"/>
    <property type="evidence" value="ECO:0007669"/>
    <property type="project" value="InterPro"/>
</dbReference>
<accession>A0AAE1WTR8</accession>
<sequence length="137" mass="16112">MANISDNATPFPHRAGYLYKMHHMVFWDAKDANNADKYICWIRRLYSYVTPYVSQSPRGAYFNYRDLDIGVNNNEGPISVETARVWGEKYFNNNFDRLVQVKTRVDPENFSGMNKAFPLNQAVPHHHHRQQGKRTYI</sequence>
<evidence type="ECO:0000256" key="2">
    <source>
        <dbReference type="ARBA" id="ARBA00022827"/>
    </source>
</evidence>
<dbReference type="Pfam" id="PF08031">
    <property type="entry name" value="BBE"/>
    <property type="match status" value="1"/>
</dbReference>
<dbReference type="AlphaFoldDB" id="A0AAE1WTR8"/>
<organism evidence="4 5">
    <name type="scientific">Sesamum angolense</name>
    <dbReference type="NCBI Taxonomy" id="2727404"/>
    <lineage>
        <taxon>Eukaryota</taxon>
        <taxon>Viridiplantae</taxon>
        <taxon>Streptophyta</taxon>
        <taxon>Embryophyta</taxon>
        <taxon>Tracheophyta</taxon>
        <taxon>Spermatophyta</taxon>
        <taxon>Magnoliopsida</taxon>
        <taxon>eudicotyledons</taxon>
        <taxon>Gunneridae</taxon>
        <taxon>Pentapetalae</taxon>
        <taxon>asterids</taxon>
        <taxon>lamiids</taxon>
        <taxon>Lamiales</taxon>
        <taxon>Pedaliaceae</taxon>
        <taxon>Sesamum</taxon>
    </lineage>
</organism>
<gene>
    <name evidence="4" type="ORF">Sango_1421200</name>
</gene>
<evidence type="ECO:0000313" key="5">
    <source>
        <dbReference type="Proteomes" id="UP001289374"/>
    </source>
</evidence>
<reference evidence="4" key="1">
    <citation type="submission" date="2020-06" db="EMBL/GenBank/DDBJ databases">
        <authorList>
            <person name="Li T."/>
            <person name="Hu X."/>
            <person name="Zhang T."/>
            <person name="Song X."/>
            <person name="Zhang H."/>
            <person name="Dai N."/>
            <person name="Sheng W."/>
            <person name="Hou X."/>
            <person name="Wei L."/>
        </authorList>
    </citation>
    <scope>NUCLEOTIDE SEQUENCE</scope>
    <source>
        <strain evidence="4">K16</strain>
        <tissue evidence="4">Leaf</tissue>
    </source>
</reference>
<feature type="domain" description="Berberine/berberine-like" evidence="3">
    <location>
        <begin position="60"/>
        <end position="110"/>
    </location>
</feature>
<dbReference type="PANTHER" id="PTHR32448">
    <property type="entry name" value="OS08G0158400 PROTEIN"/>
    <property type="match status" value="1"/>
</dbReference>
<keyword evidence="5" id="KW-1185">Reference proteome</keyword>
<protein>
    <submittedName>
        <fullName evidence="4">Cannabidiolic acid synthase</fullName>
    </submittedName>
</protein>
<reference evidence="4" key="2">
    <citation type="journal article" date="2024" name="Plant">
        <title>Genomic evolution and insights into agronomic trait innovations of Sesamum species.</title>
        <authorList>
            <person name="Miao H."/>
            <person name="Wang L."/>
            <person name="Qu L."/>
            <person name="Liu H."/>
            <person name="Sun Y."/>
            <person name="Le M."/>
            <person name="Wang Q."/>
            <person name="Wei S."/>
            <person name="Zheng Y."/>
            <person name="Lin W."/>
            <person name="Duan Y."/>
            <person name="Cao H."/>
            <person name="Xiong S."/>
            <person name="Wang X."/>
            <person name="Wei L."/>
            <person name="Li C."/>
            <person name="Ma Q."/>
            <person name="Ju M."/>
            <person name="Zhao R."/>
            <person name="Li G."/>
            <person name="Mu C."/>
            <person name="Tian Q."/>
            <person name="Mei H."/>
            <person name="Zhang T."/>
            <person name="Gao T."/>
            <person name="Zhang H."/>
        </authorList>
    </citation>
    <scope>NUCLEOTIDE SEQUENCE</scope>
    <source>
        <strain evidence="4">K16</strain>
    </source>
</reference>
<dbReference type="Gene3D" id="3.30.465.10">
    <property type="match status" value="1"/>
</dbReference>
<dbReference type="Proteomes" id="UP001289374">
    <property type="component" value="Unassembled WGS sequence"/>
</dbReference>
<keyword evidence="2" id="KW-0274">FAD</keyword>
<evidence type="ECO:0000313" key="4">
    <source>
        <dbReference type="EMBL" id="KAK4399457.1"/>
    </source>
</evidence>
<evidence type="ECO:0000256" key="1">
    <source>
        <dbReference type="ARBA" id="ARBA00022630"/>
    </source>
</evidence>
<proteinExistence type="predicted"/>